<protein>
    <submittedName>
        <fullName evidence="1">21941_t:CDS:1</fullName>
    </submittedName>
</protein>
<name>A0ABM8W3M2_GIGMA</name>
<dbReference type="Proteomes" id="UP000789901">
    <property type="component" value="Unassembled WGS sequence"/>
</dbReference>
<reference evidence="1 2" key="1">
    <citation type="submission" date="2021-06" db="EMBL/GenBank/DDBJ databases">
        <authorList>
            <person name="Kallberg Y."/>
            <person name="Tangrot J."/>
            <person name="Rosling A."/>
        </authorList>
    </citation>
    <scope>NUCLEOTIDE SEQUENCE [LARGE SCALE GENOMIC DNA]</scope>
    <source>
        <strain evidence="1 2">120-4 pot B 10/14</strain>
    </source>
</reference>
<accession>A0ABM8W3M2</accession>
<sequence length="89" mass="10442">MKGNLVEIVQASFMLWFANNCNTSIDQDKDIIIACKRFHISGFTLLLVKLASQLEEFVNQYLSYIRLSRKRFVRFELVINNSFSTESMR</sequence>
<gene>
    <name evidence="1" type="ORF">GMARGA_LOCUS2934</name>
</gene>
<evidence type="ECO:0000313" key="1">
    <source>
        <dbReference type="EMBL" id="CAG8516336.1"/>
    </source>
</evidence>
<comment type="caution">
    <text evidence="1">The sequence shown here is derived from an EMBL/GenBank/DDBJ whole genome shotgun (WGS) entry which is preliminary data.</text>
</comment>
<evidence type="ECO:0000313" key="2">
    <source>
        <dbReference type="Proteomes" id="UP000789901"/>
    </source>
</evidence>
<keyword evidence="2" id="KW-1185">Reference proteome</keyword>
<dbReference type="EMBL" id="CAJVQB010000990">
    <property type="protein sequence ID" value="CAG8516336.1"/>
    <property type="molecule type" value="Genomic_DNA"/>
</dbReference>
<organism evidence="1 2">
    <name type="scientific">Gigaspora margarita</name>
    <dbReference type="NCBI Taxonomy" id="4874"/>
    <lineage>
        <taxon>Eukaryota</taxon>
        <taxon>Fungi</taxon>
        <taxon>Fungi incertae sedis</taxon>
        <taxon>Mucoromycota</taxon>
        <taxon>Glomeromycotina</taxon>
        <taxon>Glomeromycetes</taxon>
        <taxon>Diversisporales</taxon>
        <taxon>Gigasporaceae</taxon>
        <taxon>Gigaspora</taxon>
    </lineage>
</organism>
<proteinExistence type="predicted"/>